<dbReference type="Proteomes" id="UP000280599">
    <property type="component" value="Unassembled WGS sequence"/>
</dbReference>
<evidence type="ECO:0000313" key="2">
    <source>
        <dbReference type="Proteomes" id="UP000280599"/>
    </source>
</evidence>
<dbReference type="AlphaFoldDB" id="A0A3M3W131"/>
<dbReference type="EMBL" id="RBPT01000069">
    <property type="protein sequence ID" value="RMO51611.1"/>
    <property type="molecule type" value="Genomic_DNA"/>
</dbReference>
<comment type="caution">
    <text evidence="1">The sequence shown here is derived from an EMBL/GenBank/DDBJ whole genome shotgun (WGS) entry which is preliminary data.</text>
</comment>
<evidence type="ECO:0000313" key="1">
    <source>
        <dbReference type="EMBL" id="RMO51611.1"/>
    </source>
</evidence>
<gene>
    <name evidence="1" type="ORF">ALQ41_102782</name>
</gene>
<proteinExistence type="predicted"/>
<organism evidence="1 2">
    <name type="scientific">Pseudomonas savastanoi pv. glycinea</name>
    <name type="common">Pseudomonas syringae pv. glycinea</name>
    <dbReference type="NCBI Taxonomy" id="318"/>
    <lineage>
        <taxon>Bacteria</taxon>
        <taxon>Pseudomonadati</taxon>
        <taxon>Pseudomonadota</taxon>
        <taxon>Gammaproteobacteria</taxon>
        <taxon>Pseudomonadales</taxon>
        <taxon>Pseudomonadaceae</taxon>
        <taxon>Pseudomonas</taxon>
    </lineage>
</organism>
<protein>
    <submittedName>
        <fullName evidence="1">Uncharacterized protein</fullName>
    </submittedName>
</protein>
<sequence>MGFPDSASEIRTQKALAVREAVNHLHGPITAGDDHSIKYALFSCLRLDDDFFSFSGNATYPAKTNAVP</sequence>
<reference evidence="1 2" key="1">
    <citation type="submission" date="2018-08" db="EMBL/GenBank/DDBJ databases">
        <title>Recombination of ecologically and evolutionarily significant loci maintains genetic cohesion in the Pseudomonas syringae species complex.</title>
        <authorList>
            <person name="Dillon M."/>
            <person name="Thakur S."/>
            <person name="Almeida R.N.D."/>
            <person name="Weir B.S."/>
            <person name="Guttman D.S."/>
        </authorList>
    </citation>
    <scope>NUCLEOTIDE SEQUENCE [LARGE SCALE GENOMIC DNA]</scope>
    <source>
        <strain evidence="1 2">ICMP 867</strain>
    </source>
</reference>
<accession>A0A3M3W131</accession>
<name>A0A3M3W131_PSESG</name>